<reference evidence="1 2" key="1">
    <citation type="submission" date="2020-08" db="EMBL/GenBank/DDBJ databases">
        <title>Genomic Encyclopedia of Type Strains, Phase III (KMG-III): the genomes of soil and plant-associated and newly described type strains.</title>
        <authorList>
            <person name="Whitman W."/>
        </authorList>
    </citation>
    <scope>NUCLEOTIDE SEQUENCE [LARGE SCALE GENOMIC DNA]</scope>
    <source>
        <strain evidence="1 2">CECT 8803</strain>
    </source>
</reference>
<comment type="caution">
    <text evidence="1">The sequence shown here is derived from an EMBL/GenBank/DDBJ whole genome shotgun (WGS) entry which is preliminary data.</text>
</comment>
<dbReference type="RefSeq" id="WP_183416629.1">
    <property type="nucleotide sequence ID" value="NZ_JACHXA010000005.1"/>
</dbReference>
<dbReference type="InterPro" id="IPR050767">
    <property type="entry name" value="Sel1_AlgK"/>
</dbReference>
<dbReference type="PANTHER" id="PTHR11102">
    <property type="entry name" value="SEL-1-LIKE PROTEIN"/>
    <property type="match status" value="1"/>
</dbReference>
<accession>A0A839SSF6</accession>
<dbReference type="Pfam" id="PF08238">
    <property type="entry name" value="Sel1"/>
    <property type="match status" value="2"/>
</dbReference>
<protein>
    <submittedName>
        <fullName evidence="1">TPR repeat protein</fullName>
    </submittedName>
</protein>
<dbReference type="PANTHER" id="PTHR11102:SF160">
    <property type="entry name" value="ERAD-ASSOCIATED E3 UBIQUITIN-PROTEIN LIGASE COMPONENT HRD3"/>
    <property type="match status" value="1"/>
</dbReference>
<dbReference type="InterPro" id="IPR011990">
    <property type="entry name" value="TPR-like_helical_dom_sf"/>
</dbReference>
<proteinExistence type="predicted"/>
<name>A0A839SSF6_9PROT</name>
<dbReference type="EMBL" id="JACHXA010000005">
    <property type="protein sequence ID" value="MBB3065807.1"/>
    <property type="molecule type" value="Genomic_DNA"/>
</dbReference>
<sequence length="113" mass="12364">MAGDRDALVAMAELLERGQGVGKDISAARRYYRLAAQAGSVVAQINLADYLERGAGGEADYVEALVWYGIAARKRNRWACAQYNRLYLGSGTVARQAADNLLQDILRDFPALQ</sequence>
<evidence type="ECO:0000313" key="2">
    <source>
        <dbReference type="Proteomes" id="UP000581135"/>
    </source>
</evidence>
<gene>
    <name evidence="1" type="ORF">FHR98_002103</name>
</gene>
<dbReference type="SMART" id="SM00671">
    <property type="entry name" value="SEL1"/>
    <property type="match status" value="2"/>
</dbReference>
<keyword evidence="2" id="KW-1185">Reference proteome</keyword>
<dbReference type="SUPFAM" id="SSF81901">
    <property type="entry name" value="HCP-like"/>
    <property type="match status" value="1"/>
</dbReference>
<dbReference type="AlphaFoldDB" id="A0A839SSF6"/>
<dbReference type="Proteomes" id="UP000581135">
    <property type="component" value="Unassembled WGS sequence"/>
</dbReference>
<dbReference type="Gene3D" id="1.25.40.10">
    <property type="entry name" value="Tetratricopeptide repeat domain"/>
    <property type="match status" value="1"/>
</dbReference>
<dbReference type="InterPro" id="IPR006597">
    <property type="entry name" value="Sel1-like"/>
</dbReference>
<evidence type="ECO:0000313" key="1">
    <source>
        <dbReference type="EMBL" id="MBB3065807.1"/>
    </source>
</evidence>
<organism evidence="1 2">
    <name type="scientific">Limibacillus halophilus</name>
    <dbReference type="NCBI Taxonomy" id="1579333"/>
    <lineage>
        <taxon>Bacteria</taxon>
        <taxon>Pseudomonadati</taxon>
        <taxon>Pseudomonadota</taxon>
        <taxon>Alphaproteobacteria</taxon>
        <taxon>Rhodospirillales</taxon>
        <taxon>Rhodovibrionaceae</taxon>
        <taxon>Limibacillus</taxon>
    </lineage>
</organism>